<dbReference type="NCBIfam" id="NF003588">
    <property type="entry name" value="PRK05254.1-1"/>
    <property type="match status" value="1"/>
</dbReference>
<proteinExistence type="inferred from homology"/>
<dbReference type="NCBIfam" id="TIGR00628">
    <property type="entry name" value="ung"/>
    <property type="match status" value="1"/>
</dbReference>
<dbReference type="InterPro" id="IPR036895">
    <property type="entry name" value="Uracil-DNA_glycosylase-like_sf"/>
</dbReference>
<dbReference type="CDD" id="cd10027">
    <property type="entry name" value="UDG-F1-like"/>
    <property type="match status" value="1"/>
</dbReference>
<evidence type="ECO:0000256" key="3">
    <source>
        <dbReference type="ARBA" id="ARBA00022801"/>
    </source>
</evidence>
<dbReference type="SUPFAM" id="SSF52141">
    <property type="entry name" value="Uracil-DNA glycosylase-like"/>
    <property type="match status" value="1"/>
</dbReference>
<comment type="caution">
    <text evidence="10">The sequence shown here is derived from an EMBL/GenBank/DDBJ whole genome shotgun (WGS) entry which is preliminary data.</text>
</comment>
<dbReference type="GO" id="GO:0097510">
    <property type="term" value="P:base-excision repair, AP site formation via deaminated base removal"/>
    <property type="evidence" value="ECO:0007669"/>
    <property type="project" value="TreeGrafter"/>
</dbReference>
<dbReference type="HAMAP" id="MF_00148">
    <property type="entry name" value="UDG"/>
    <property type="match status" value="1"/>
</dbReference>
<dbReference type="AlphaFoldDB" id="A0A9N8DAK2"/>
<keyword evidence="5" id="KW-0496">Mitochondrion</keyword>
<comment type="similarity">
    <text evidence="1 5 7">Belongs to the uracil-DNA glycosylase (UDG) superfamily. UNG family.</text>
</comment>
<evidence type="ECO:0000256" key="5">
    <source>
        <dbReference type="HAMAP-Rule" id="MF_03166"/>
    </source>
</evidence>
<evidence type="ECO:0000256" key="8">
    <source>
        <dbReference type="SAM" id="MobiDB-lite"/>
    </source>
</evidence>
<keyword evidence="2 5" id="KW-0227">DNA damage</keyword>
<feature type="domain" description="Uracil-DNA glycosylase-like" evidence="9">
    <location>
        <begin position="138"/>
        <end position="312"/>
    </location>
</feature>
<dbReference type="NCBIfam" id="NF003589">
    <property type="entry name" value="PRK05254.1-2"/>
    <property type="match status" value="1"/>
</dbReference>
<dbReference type="NCBIfam" id="NF003592">
    <property type="entry name" value="PRK05254.1-5"/>
    <property type="match status" value="1"/>
</dbReference>
<dbReference type="InterPro" id="IPR018085">
    <property type="entry name" value="Ura-DNA_Glyclase_AS"/>
</dbReference>
<dbReference type="EMBL" id="CAICTM010000002">
    <property type="protein sequence ID" value="CAB9496174.1"/>
    <property type="molecule type" value="Genomic_DNA"/>
</dbReference>
<dbReference type="EC" id="3.2.2.27" evidence="5 7"/>
<dbReference type="PANTHER" id="PTHR11264:SF0">
    <property type="entry name" value="URACIL-DNA GLYCOSYLASE"/>
    <property type="match status" value="1"/>
</dbReference>
<evidence type="ECO:0000256" key="7">
    <source>
        <dbReference type="RuleBase" id="RU003780"/>
    </source>
</evidence>
<evidence type="ECO:0000256" key="1">
    <source>
        <dbReference type="ARBA" id="ARBA00008184"/>
    </source>
</evidence>
<feature type="compositionally biased region" description="Polar residues" evidence="8">
    <location>
        <begin position="65"/>
        <end position="76"/>
    </location>
</feature>
<feature type="active site" description="Proton acceptor" evidence="5 6">
    <location>
        <position position="153"/>
    </location>
</feature>
<dbReference type="GO" id="GO:0004844">
    <property type="term" value="F:uracil DNA N-glycosylase activity"/>
    <property type="evidence" value="ECO:0007669"/>
    <property type="project" value="UniProtKB-UniRule"/>
</dbReference>
<accession>A0A9N8DAK2</accession>
<dbReference type="PROSITE" id="PS00130">
    <property type="entry name" value="U_DNA_GLYCOSYLASE"/>
    <property type="match status" value="1"/>
</dbReference>
<dbReference type="InterPro" id="IPR005122">
    <property type="entry name" value="Uracil-DNA_glycosylase-like"/>
</dbReference>
<feature type="compositionally biased region" description="Low complexity" evidence="8">
    <location>
        <begin position="1"/>
        <end position="12"/>
    </location>
</feature>
<feature type="region of interest" description="Disordered" evidence="8">
    <location>
        <begin position="1"/>
        <end position="78"/>
    </location>
</feature>
<evidence type="ECO:0000256" key="2">
    <source>
        <dbReference type="ARBA" id="ARBA00022763"/>
    </source>
</evidence>
<evidence type="ECO:0000313" key="10">
    <source>
        <dbReference type="EMBL" id="CAB9496174.1"/>
    </source>
</evidence>
<dbReference type="InterPro" id="IPR002043">
    <property type="entry name" value="UDG_fam1"/>
</dbReference>
<protein>
    <recommendedName>
        <fullName evidence="5 7">Uracil-DNA glycosylase</fullName>
        <shortName evidence="5">UDG</shortName>
        <ecNumber evidence="5 7">3.2.2.27</ecNumber>
    </recommendedName>
</protein>
<evidence type="ECO:0000313" key="11">
    <source>
        <dbReference type="Proteomes" id="UP001153069"/>
    </source>
</evidence>
<evidence type="ECO:0000256" key="6">
    <source>
        <dbReference type="PROSITE-ProRule" id="PRU10072"/>
    </source>
</evidence>
<dbReference type="PANTHER" id="PTHR11264">
    <property type="entry name" value="URACIL-DNA GLYCOSYLASE"/>
    <property type="match status" value="1"/>
</dbReference>
<dbReference type="SMART" id="SM00986">
    <property type="entry name" value="UDG"/>
    <property type="match status" value="1"/>
</dbReference>
<dbReference type="Pfam" id="PF03167">
    <property type="entry name" value="UDG"/>
    <property type="match status" value="1"/>
</dbReference>
<comment type="catalytic activity">
    <reaction evidence="5 7">
        <text>Hydrolyzes single-stranded DNA or mismatched double-stranded DNA and polynucleotides, releasing free uracil.</text>
        <dbReference type="EC" id="3.2.2.27"/>
    </reaction>
</comment>
<evidence type="ECO:0000259" key="9">
    <source>
        <dbReference type="SMART" id="SM00986"/>
    </source>
</evidence>
<sequence>MVSTTGTGSITSFFAPKKRKEKEGSASSPSSTVTTDAEPSSTNNTSNDCSEINPYKRAKKEESSKSVGTTDNNNGEQDPVSVLLTFLAASSTEEGCWRAALDKHFTSKSFEKLAKFVASQRKSATVYPPPADVFSALTLTPLHQVKVVIVGQDPYHGPNQGHGLCFSVRKGVAIPPSLKNIYKELQNDPNVDFSGGMPTHGYLERWTRQGVLLLNAVLTVRRGEANSHKGKGWEAVTDEILRVLAKNHKKSGQGLVYLLWGKPAAKKIETVIGSSGKNRVIISTSHPSPLGATKTNSPFLGSKCFSRANEALVEMGLEPIDWNVDGELAGSRKKKEQVDV</sequence>
<keyword evidence="5" id="KW-0539">Nucleus</keyword>
<dbReference type="GO" id="GO:0005739">
    <property type="term" value="C:mitochondrion"/>
    <property type="evidence" value="ECO:0007669"/>
    <property type="project" value="UniProtKB-SubCell"/>
</dbReference>
<dbReference type="OrthoDB" id="10031947at2759"/>
<comment type="function">
    <text evidence="5 7">Excises uracil residues from the DNA which can arise as a result of misincorporation of dUMP residues by DNA polymerase or due to deamination of cytosine.</text>
</comment>
<dbReference type="SMART" id="SM00987">
    <property type="entry name" value="UreE_C"/>
    <property type="match status" value="1"/>
</dbReference>
<organism evidence="10 11">
    <name type="scientific">Seminavis robusta</name>
    <dbReference type="NCBI Taxonomy" id="568900"/>
    <lineage>
        <taxon>Eukaryota</taxon>
        <taxon>Sar</taxon>
        <taxon>Stramenopiles</taxon>
        <taxon>Ochrophyta</taxon>
        <taxon>Bacillariophyta</taxon>
        <taxon>Bacillariophyceae</taxon>
        <taxon>Bacillariophycidae</taxon>
        <taxon>Naviculales</taxon>
        <taxon>Naviculaceae</taxon>
        <taxon>Seminavis</taxon>
    </lineage>
</organism>
<reference evidence="10" key="1">
    <citation type="submission" date="2020-06" db="EMBL/GenBank/DDBJ databases">
        <authorList>
            <consortium name="Plant Systems Biology data submission"/>
        </authorList>
    </citation>
    <scope>NUCLEOTIDE SEQUENCE</scope>
    <source>
        <strain evidence="10">D6</strain>
    </source>
</reference>
<dbReference type="Gene3D" id="3.40.470.10">
    <property type="entry name" value="Uracil-DNA glycosylase-like domain"/>
    <property type="match status" value="1"/>
</dbReference>
<evidence type="ECO:0000256" key="4">
    <source>
        <dbReference type="ARBA" id="ARBA00023204"/>
    </source>
</evidence>
<feature type="compositionally biased region" description="Polar residues" evidence="8">
    <location>
        <begin position="25"/>
        <end position="50"/>
    </location>
</feature>
<name>A0A9N8DAK2_9STRA</name>
<gene>
    <name evidence="10" type="ORF">SEMRO_2_G001500.1</name>
</gene>
<comment type="subcellular location">
    <subcellularLocation>
        <location evidence="5">Mitochondrion</location>
    </subcellularLocation>
    <subcellularLocation>
        <location evidence="5">Nucleus</location>
    </subcellularLocation>
</comment>
<dbReference type="Proteomes" id="UP001153069">
    <property type="component" value="Unassembled WGS sequence"/>
</dbReference>
<keyword evidence="11" id="KW-1185">Reference proteome</keyword>
<keyword evidence="4 5" id="KW-0234">DNA repair</keyword>
<dbReference type="GO" id="GO:0005634">
    <property type="term" value="C:nucleus"/>
    <property type="evidence" value="ECO:0007669"/>
    <property type="project" value="UniProtKB-SubCell"/>
</dbReference>
<keyword evidence="3 5" id="KW-0378">Hydrolase</keyword>